<organism evidence="3">
    <name type="scientific">Timema douglasi</name>
    <name type="common">Walking stick</name>
    <dbReference type="NCBI Taxonomy" id="61478"/>
    <lineage>
        <taxon>Eukaryota</taxon>
        <taxon>Metazoa</taxon>
        <taxon>Ecdysozoa</taxon>
        <taxon>Arthropoda</taxon>
        <taxon>Hexapoda</taxon>
        <taxon>Insecta</taxon>
        <taxon>Pterygota</taxon>
        <taxon>Neoptera</taxon>
        <taxon>Polyneoptera</taxon>
        <taxon>Phasmatodea</taxon>
        <taxon>Timematodea</taxon>
        <taxon>Timematoidea</taxon>
        <taxon>Timematidae</taxon>
        <taxon>Timema</taxon>
    </lineage>
</organism>
<dbReference type="EMBL" id="OA569136">
    <property type="protein sequence ID" value="CAD7202236.1"/>
    <property type="molecule type" value="Genomic_DNA"/>
</dbReference>
<dbReference type="GO" id="GO:0005524">
    <property type="term" value="F:ATP binding"/>
    <property type="evidence" value="ECO:0007669"/>
    <property type="project" value="InterPro"/>
</dbReference>
<dbReference type="InterPro" id="IPR002192">
    <property type="entry name" value="PPDK_AMP/ATP-bd"/>
</dbReference>
<dbReference type="PANTHER" id="PTHR43615">
    <property type="entry name" value="PHOSPHOENOLPYRUVATE SYNTHASE-RELATED"/>
    <property type="match status" value="1"/>
</dbReference>
<dbReference type="GO" id="GO:0016301">
    <property type="term" value="F:kinase activity"/>
    <property type="evidence" value="ECO:0007669"/>
    <property type="project" value="InterPro"/>
</dbReference>
<protein>
    <recommendedName>
        <fullName evidence="2">Pyruvate phosphate dikinase AMP/ATP-binding domain-containing protein</fullName>
    </recommendedName>
</protein>
<proteinExistence type="inferred from homology"/>
<accession>A0A7R8VPC6</accession>
<gene>
    <name evidence="3" type="ORF">TDIB3V08_LOCUS8421</name>
</gene>
<sequence>MGVVVQQMVSAHSAGVLFTRHPVTGDPRHILITANYGLGESVVSALVEPDTILLNRVTENKITIKEIVCGKKAHKITMTASKFSFFGPYIPCALQASRSLSIPRVTDQLPVTSLGTALAAGISNSSLRRTIAWKNERGRGGIVSHITVTKDWFGMLELFIYWHAVHGVGRSYLVMEYEALLTAAWRRMNNGSLSQDSVGLLSLPGTNSTNLS</sequence>
<comment type="similarity">
    <text evidence="1">Belongs to the PEP-utilizing enzyme family.</text>
</comment>
<feature type="domain" description="Pyruvate phosphate dikinase AMP/ATP-binding" evidence="2">
    <location>
        <begin position="1"/>
        <end position="80"/>
    </location>
</feature>
<evidence type="ECO:0000313" key="3">
    <source>
        <dbReference type="EMBL" id="CAD7202236.1"/>
    </source>
</evidence>
<evidence type="ECO:0000259" key="2">
    <source>
        <dbReference type="Pfam" id="PF01326"/>
    </source>
</evidence>
<dbReference type="AlphaFoldDB" id="A0A7R8VPC6"/>
<dbReference type="Gene3D" id="3.30.470.20">
    <property type="entry name" value="ATP-grasp fold, B domain"/>
    <property type="match status" value="1"/>
</dbReference>
<dbReference type="InterPro" id="IPR051549">
    <property type="entry name" value="PEP_Utilizing_Enz"/>
</dbReference>
<dbReference type="Pfam" id="PF01326">
    <property type="entry name" value="PPDK_N"/>
    <property type="match status" value="1"/>
</dbReference>
<reference evidence="3" key="1">
    <citation type="submission" date="2020-11" db="EMBL/GenBank/DDBJ databases">
        <authorList>
            <person name="Tran Van P."/>
        </authorList>
    </citation>
    <scope>NUCLEOTIDE SEQUENCE</scope>
</reference>
<evidence type="ECO:0000256" key="1">
    <source>
        <dbReference type="ARBA" id="ARBA00007837"/>
    </source>
</evidence>
<dbReference type="PANTHER" id="PTHR43615:SF1">
    <property type="entry name" value="PPDK_N DOMAIN-CONTAINING PROTEIN"/>
    <property type="match status" value="1"/>
</dbReference>
<name>A0A7R8VPC6_TIMDO</name>
<dbReference type="SUPFAM" id="SSF56059">
    <property type="entry name" value="Glutathione synthetase ATP-binding domain-like"/>
    <property type="match status" value="1"/>
</dbReference>